<dbReference type="EMBL" id="JBBMFJ010000001">
    <property type="protein sequence ID" value="MEQ2561682.1"/>
    <property type="molecule type" value="Genomic_DNA"/>
</dbReference>
<dbReference type="InterPro" id="IPR007044">
    <property type="entry name" value="Cyclodeamin/CycHdrlase"/>
</dbReference>
<dbReference type="InterPro" id="IPR036178">
    <property type="entry name" value="Formintransfe-cycloase-like_sf"/>
</dbReference>
<dbReference type="Gene3D" id="1.20.120.680">
    <property type="entry name" value="Formiminotetrahydrofolate cyclodeaminase monomer, up-and-down helical bundle"/>
    <property type="match status" value="1"/>
</dbReference>
<dbReference type="RefSeq" id="WP_349228133.1">
    <property type="nucleotide sequence ID" value="NZ_JBBMFJ010000001.1"/>
</dbReference>
<evidence type="ECO:0000256" key="1">
    <source>
        <dbReference type="SAM" id="Coils"/>
    </source>
</evidence>
<dbReference type="Proteomes" id="UP001437460">
    <property type="component" value="Unassembled WGS sequence"/>
</dbReference>
<reference evidence="3 4" key="1">
    <citation type="submission" date="2024-03" db="EMBL/GenBank/DDBJ databases">
        <title>Human intestinal bacterial collection.</title>
        <authorList>
            <person name="Pauvert C."/>
            <person name="Hitch T.C.A."/>
            <person name="Clavel T."/>
        </authorList>
    </citation>
    <scope>NUCLEOTIDE SEQUENCE [LARGE SCALE GENOMIC DNA]</scope>
    <source>
        <strain evidence="3 4">CLA-AP-H27</strain>
    </source>
</reference>
<comment type="caution">
    <text evidence="3">The sequence shown here is derived from an EMBL/GenBank/DDBJ whole genome shotgun (WGS) entry which is preliminary data.</text>
</comment>
<keyword evidence="1" id="KW-0175">Coiled coil</keyword>
<sequence>MIEKELMGLWLNTLASKDPVPGGGGASAIGGALAAALGQMVANLTVGKKKYADVEDRMQELLVKLQAMQEEFLNLADQDAKVFAPLAAAYSLPASTEEEKQEKARIMEENLLAASLVPLHMMEKAAETLELLEVLGEKGSRMAVSDVGVAVQFARTALTGAVMNVYINTRSMKNREKAEELNAKAGVLIENGTKKADEIYAKVLEQLV</sequence>
<evidence type="ECO:0000313" key="4">
    <source>
        <dbReference type="Proteomes" id="UP001437460"/>
    </source>
</evidence>
<keyword evidence="4" id="KW-1185">Reference proteome</keyword>
<name>A0ABV1HH84_9FIRM</name>
<dbReference type="Pfam" id="PF04961">
    <property type="entry name" value="FTCD_C"/>
    <property type="match status" value="1"/>
</dbReference>
<feature type="domain" description="Cyclodeaminase/cyclohydrolase" evidence="2">
    <location>
        <begin position="10"/>
        <end position="185"/>
    </location>
</feature>
<protein>
    <submittedName>
        <fullName evidence="3">Cyclodeaminase/cyclohydrolase family protein</fullName>
    </submittedName>
</protein>
<proteinExistence type="predicted"/>
<evidence type="ECO:0000259" key="2">
    <source>
        <dbReference type="Pfam" id="PF04961"/>
    </source>
</evidence>
<dbReference type="SUPFAM" id="SSF101262">
    <property type="entry name" value="Methenyltetrahydrofolate cyclohydrolase-like"/>
    <property type="match status" value="1"/>
</dbReference>
<accession>A0ABV1HH84</accession>
<organism evidence="3 4">
    <name type="scientific">Ventrimonas faecis</name>
    <dbReference type="NCBI Taxonomy" id="3133170"/>
    <lineage>
        <taxon>Bacteria</taxon>
        <taxon>Bacillati</taxon>
        <taxon>Bacillota</taxon>
        <taxon>Clostridia</taxon>
        <taxon>Lachnospirales</taxon>
        <taxon>Lachnospiraceae</taxon>
        <taxon>Ventrimonas</taxon>
    </lineage>
</organism>
<gene>
    <name evidence="3" type="ORF">WMO41_00570</name>
</gene>
<feature type="coiled-coil region" evidence="1">
    <location>
        <begin position="51"/>
        <end position="78"/>
    </location>
</feature>
<evidence type="ECO:0000313" key="3">
    <source>
        <dbReference type="EMBL" id="MEQ2561682.1"/>
    </source>
</evidence>